<dbReference type="Pfam" id="PF22117">
    <property type="entry name" value="Fer4_Nqo3"/>
    <property type="match status" value="1"/>
</dbReference>
<dbReference type="Gene3D" id="3.30.70.20">
    <property type="match status" value="1"/>
</dbReference>
<dbReference type="InterPro" id="IPR050157">
    <property type="entry name" value="PSI_iron-sulfur_center"/>
</dbReference>
<evidence type="ECO:0000259" key="9">
    <source>
        <dbReference type="PROSITE" id="PS51839"/>
    </source>
</evidence>
<dbReference type="SUPFAM" id="SSF54292">
    <property type="entry name" value="2Fe-2S ferredoxin-like"/>
    <property type="match status" value="1"/>
</dbReference>
<dbReference type="PROSITE" id="PS51839">
    <property type="entry name" value="4FE4S_HC3"/>
    <property type="match status" value="1"/>
</dbReference>
<dbReference type="PROSITE" id="PS00641">
    <property type="entry name" value="COMPLEX1_75K_1"/>
    <property type="match status" value="1"/>
</dbReference>
<dbReference type="PANTHER" id="PTHR24960">
    <property type="entry name" value="PHOTOSYSTEM I IRON-SULFUR CENTER-RELATED"/>
    <property type="match status" value="1"/>
</dbReference>
<dbReference type="RefSeq" id="WP_207679753.1">
    <property type="nucleotide sequence ID" value="NZ_CP061800.1"/>
</dbReference>
<keyword evidence="11" id="KW-1185">Reference proteome</keyword>
<evidence type="ECO:0000313" key="11">
    <source>
        <dbReference type="Proteomes" id="UP000663722"/>
    </source>
</evidence>
<dbReference type="CDD" id="cd00207">
    <property type="entry name" value="fer2"/>
    <property type="match status" value="1"/>
</dbReference>
<reference evidence="10" key="1">
    <citation type="journal article" date="2021" name="Microb. Physiol.">
        <title>Proteogenomic Insights into the Physiology of Marine, Sulfate-Reducing, Filamentous Desulfonema limicola and Desulfonema magnum.</title>
        <authorList>
            <person name="Schnaars V."/>
            <person name="Wohlbrand L."/>
            <person name="Scheve S."/>
            <person name="Hinrichs C."/>
            <person name="Reinhardt R."/>
            <person name="Rabus R."/>
        </authorList>
    </citation>
    <scope>NUCLEOTIDE SEQUENCE</scope>
    <source>
        <strain evidence="10">4be13</strain>
    </source>
</reference>
<evidence type="ECO:0000313" key="10">
    <source>
        <dbReference type="EMBL" id="QTA92356.1"/>
    </source>
</evidence>
<keyword evidence="3" id="KW-0479">Metal-binding</keyword>
<comment type="cofactor">
    <cofactor evidence="1">
        <name>[4Fe-4S] cluster</name>
        <dbReference type="ChEBI" id="CHEBI:49883"/>
    </cofactor>
</comment>
<dbReference type="InterPro" id="IPR017896">
    <property type="entry name" value="4Fe4S_Fe-S-bd"/>
</dbReference>
<evidence type="ECO:0000256" key="4">
    <source>
        <dbReference type="ARBA" id="ARBA00022737"/>
    </source>
</evidence>
<dbReference type="InterPro" id="IPR001041">
    <property type="entry name" value="2Fe-2S_ferredoxin-type"/>
</dbReference>
<evidence type="ECO:0000259" key="8">
    <source>
        <dbReference type="PROSITE" id="PS51379"/>
    </source>
</evidence>
<sequence>MVRLFIDNKEIEAEAGTPLLQVCLSNDIYVPNLCYLEGTKPQASCRLCFVEIEGEDRPVTSCTVEVRDNMVVKTDTEAVRRLQRTALRFLLSTHHVKCKECPANKKCELQRLAKFLKVGLRPKNLDRHLKETETDKSHPVFNYYPNRCILCGRCIHACKREHGKALLTFAKRGIDTVISFYGEEDMSRLPGEKCIACVEVCPVKAITLK</sequence>
<evidence type="ECO:0000259" key="7">
    <source>
        <dbReference type="PROSITE" id="PS51085"/>
    </source>
</evidence>
<dbReference type="Gene3D" id="3.10.20.740">
    <property type="match status" value="1"/>
</dbReference>
<dbReference type="GO" id="GO:0016020">
    <property type="term" value="C:membrane"/>
    <property type="evidence" value="ECO:0007669"/>
    <property type="project" value="InterPro"/>
</dbReference>
<dbReference type="GO" id="GO:0016491">
    <property type="term" value="F:oxidoreductase activity"/>
    <property type="evidence" value="ECO:0007669"/>
    <property type="project" value="InterPro"/>
</dbReference>
<dbReference type="InterPro" id="IPR000283">
    <property type="entry name" value="NADH_UbQ_OxRdtase_75kDa_su_CS"/>
</dbReference>
<feature type="domain" description="4Fe-4S His(Cys)3-ligated-type" evidence="9">
    <location>
        <begin position="78"/>
        <end position="117"/>
    </location>
</feature>
<feature type="domain" description="4Fe-4S ferredoxin-type" evidence="8">
    <location>
        <begin position="137"/>
        <end position="158"/>
    </location>
</feature>
<accession>A0A975BV67</accession>
<dbReference type="Pfam" id="PF10588">
    <property type="entry name" value="NADH-G_4Fe-4S_3"/>
    <property type="match status" value="1"/>
</dbReference>
<keyword evidence="4" id="KW-0677">Repeat</keyword>
<dbReference type="GO" id="GO:0008137">
    <property type="term" value="F:NADH dehydrogenase (ubiquinone) activity"/>
    <property type="evidence" value="ECO:0007669"/>
    <property type="project" value="InterPro"/>
</dbReference>
<evidence type="ECO:0000256" key="6">
    <source>
        <dbReference type="ARBA" id="ARBA00023014"/>
    </source>
</evidence>
<keyword evidence="6" id="KW-0411">Iron-sulfur</keyword>
<dbReference type="FunFam" id="3.30.70.20:FF:000035">
    <property type="entry name" value="Iron hydrogenase 1"/>
    <property type="match status" value="1"/>
</dbReference>
<dbReference type="PROSITE" id="PS51379">
    <property type="entry name" value="4FE4S_FER_2"/>
    <property type="match status" value="1"/>
</dbReference>
<dbReference type="InterPro" id="IPR054351">
    <property type="entry name" value="NADH_UbQ_OxRdtase_ferredoxin"/>
</dbReference>
<gene>
    <name evidence="10" type="ORF">dnm_084350</name>
</gene>
<feature type="domain" description="2Fe-2S ferredoxin-type" evidence="7">
    <location>
        <begin position="1"/>
        <end position="78"/>
    </location>
</feature>
<dbReference type="Pfam" id="PF13510">
    <property type="entry name" value="Fer2_4"/>
    <property type="match status" value="1"/>
</dbReference>
<evidence type="ECO:0000256" key="3">
    <source>
        <dbReference type="ARBA" id="ARBA00022723"/>
    </source>
</evidence>
<organism evidence="10 11">
    <name type="scientific">Desulfonema magnum</name>
    <dbReference type="NCBI Taxonomy" id="45655"/>
    <lineage>
        <taxon>Bacteria</taxon>
        <taxon>Pseudomonadati</taxon>
        <taxon>Thermodesulfobacteriota</taxon>
        <taxon>Desulfobacteria</taxon>
        <taxon>Desulfobacterales</taxon>
        <taxon>Desulfococcaceae</taxon>
        <taxon>Desulfonema</taxon>
    </lineage>
</organism>
<dbReference type="EMBL" id="CP061800">
    <property type="protein sequence ID" value="QTA92356.1"/>
    <property type="molecule type" value="Genomic_DNA"/>
</dbReference>
<dbReference type="PANTHER" id="PTHR24960:SF84">
    <property type="entry name" value="HYDROGENASE SUBUNIT"/>
    <property type="match status" value="1"/>
</dbReference>
<evidence type="ECO:0000256" key="1">
    <source>
        <dbReference type="ARBA" id="ARBA00001966"/>
    </source>
</evidence>
<dbReference type="GO" id="GO:0042773">
    <property type="term" value="P:ATP synthesis coupled electron transport"/>
    <property type="evidence" value="ECO:0007669"/>
    <property type="project" value="InterPro"/>
</dbReference>
<name>A0A975BV67_9BACT</name>
<dbReference type="GO" id="GO:0051539">
    <property type="term" value="F:4 iron, 4 sulfur cluster binding"/>
    <property type="evidence" value="ECO:0007669"/>
    <property type="project" value="UniProtKB-KW"/>
</dbReference>
<protein>
    <submittedName>
        <fullName evidence="10">4Fe-4S ferredoxin iron-sulfur binding domain-containing protein</fullName>
    </submittedName>
</protein>
<dbReference type="InterPro" id="IPR036010">
    <property type="entry name" value="2Fe-2S_ferredoxin-like_sf"/>
</dbReference>
<dbReference type="Proteomes" id="UP000663722">
    <property type="component" value="Chromosome"/>
</dbReference>
<dbReference type="AlphaFoldDB" id="A0A975BV67"/>
<proteinExistence type="predicted"/>
<dbReference type="GO" id="GO:0046872">
    <property type="term" value="F:metal ion binding"/>
    <property type="evidence" value="ECO:0007669"/>
    <property type="project" value="UniProtKB-KW"/>
</dbReference>
<dbReference type="KEGG" id="dmm:dnm_084350"/>
<dbReference type="PROSITE" id="PS51085">
    <property type="entry name" value="2FE2S_FER_2"/>
    <property type="match status" value="1"/>
</dbReference>
<dbReference type="InterPro" id="IPR019574">
    <property type="entry name" value="NADH_UbQ_OxRdtase_Gsu_4Fe4S-bd"/>
</dbReference>
<dbReference type="SMART" id="SM00929">
    <property type="entry name" value="NADH-G_4Fe-4S_3"/>
    <property type="match status" value="1"/>
</dbReference>
<evidence type="ECO:0000256" key="5">
    <source>
        <dbReference type="ARBA" id="ARBA00023004"/>
    </source>
</evidence>
<dbReference type="SUPFAM" id="SSF54862">
    <property type="entry name" value="4Fe-4S ferredoxins"/>
    <property type="match status" value="1"/>
</dbReference>
<evidence type="ECO:0000256" key="2">
    <source>
        <dbReference type="ARBA" id="ARBA00022485"/>
    </source>
</evidence>
<keyword evidence="5" id="KW-0408">Iron</keyword>
<keyword evidence="2" id="KW-0004">4Fe-4S</keyword>